<dbReference type="InterPro" id="IPR046470">
    <property type="entry name" value="SAM_HAT_C"/>
</dbReference>
<dbReference type="Gene3D" id="2.40.30.90">
    <property type="entry name" value="Bacterial fluorinating enzyme like"/>
    <property type="match status" value="1"/>
</dbReference>
<dbReference type="InterPro" id="IPR002747">
    <property type="entry name" value="SAM_OH_AdoTrfase"/>
</dbReference>
<dbReference type="SUPFAM" id="SSF102522">
    <property type="entry name" value="Bacterial fluorinating enzyme, N-terminal domain"/>
    <property type="match status" value="1"/>
</dbReference>
<dbReference type="PIRSF" id="PIRSF006779">
    <property type="entry name" value="UCP006779"/>
    <property type="match status" value="1"/>
</dbReference>
<evidence type="ECO:0000313" key="5">
    <source>
        <dbReference type="EMBL" id="QNO53980.1"/>
    </source>
</evidence>
<dbReference type="PANTHER" id="PTHR35092">
    <property type="entry name" value="CHLORINASE MJ1651"/>
    <property type="match status" value="1"/>
</dbReference>
<feature type="domain" description="S-adenosyl-l-methionine hydroxide adenosyltransferase C-terminal" evidence="4">
    <location>
        <begin position="202"/>
        <end position="289"/>
    </location>
</feature>
<organism evidence="5">
    <name type="scientific">Candidatus Methanophagaceae archaeon ANME-1 ERB6</name>
    <dbReference type="NCBI Taxonomy" id="2759912"/>
    <lineage>
        <taxon>Archaea</taxon>
        <taxon>Methanobacteriati</taxon>
        <taxon>Methanobacteriota</taxon>
        <taxon>Stenosarchaea group</taxon>
        <taxon>Methanomicrobia</taxon>
        <taxon>Candidatus Methanophagales</taxon>
        <taxon>Candidatus Methanophagaceae</taxon>
    </lineage>
</organism>
<dbReference type="InterPro" id="IPR023228">
    <property type="entry name" value="SAM_OH_AdoTrfase_N_sf"/>
</dbReference>
<dbReference type="InterPro" id="IPR046469">
    <property type="entry name" value="SAM_HAT_N"/>
</dbReference>
<dbReference type="Pfam" id="PF01887">
    <property type="entry name" value="SAM_HAT_N"/>
    <property type="match status" value="1"/>
</dbReference>
<dbReference type="Gene3D" id="3.40.50.10790">
    <property type="entry name" value="S-adenosyl-l-methionine hydroxide adenosyltransferase, N-terminal"/>
    <property type="match status" value="1"/>
</dbReference>
<evidence type="ECO:0000256" key="1">
    <source>
        <dbReference type="ARBA" id="ARBA00022691"/>
    </source>
</evidence>
<feature type="domain" description="S-adenosyl-l-methionine hydroxide adenosyltransferase N-terminal" evidence="3">
    <location>
        <begin position="36"/>
        <end position="177"/>
    </location>
</feature>
<evidence type="ECO:0000256" key="2">
    <source>
        <dbReference type="ARBA" id="ARBA00024035"/>
    </source>
</evidence>
<name>A0A7G9Z146_9EURY</name>
<dbReference type="AlphaFoldDB" id="A0A7G9Z146"/>
<dbReference type="SUPFAM" id="SSF101852">
    <property type="entry name" value="Bacterial fluorinating enzyme, C-terminal domain"/>
    <property type="match status" value="1"/>
</dbReference>
<comment type="similarity">
    <text evidence="2">Belongs to the SAM hydrolase / SAM-dependent halogenase family.</text>
</comment>
<dbReference type="InterPro" id="IPR023227">
    <property type="entry name" value="SAM_OH_AdoTrfase_C_sf"/>
</dbReference>
<keyword evidence="1" id="KW-0949">S-adenosyl-L-methionine</keyword>
<dbReference type="EMBL" id="MT631556">
    <property type="protein sequence ID" value="QNO53980.1"/>
    <property type="molecule type" value="Genomic_DNA"/>
</dbReference>
<proteinExistence type="inferred from homology"/>
<protein>
    <submittedName>
        <fullName evidence="5">Chlorinase</fullName>
        <ecNumber evidence="5">2.5.1.-</ecNumber>
    </submittedName>
</protein>
<reference evidence="5" key="1">
    <citation type="submission" date="2020-06" db="EMBL/GenBank/DDBJ databases">
        <title>Unique genomic features of the anaerobic methanotrophic archaea.</title>
        <authorList>
            <person name="Chadwick G.L."/>
            <person name="Skennerton C.T."/>
            <person name="Laso-Perez R."/>
            <person name="Leu A.O."/>
            <person name="Speth D.R."/>
            <person name="Yu H."/>
            <person name="Morgan-Lang C."/>
            <person name="Hatzenpichler R."/>
            <person name="Goudeau D."/>
            <person name="Malmstrom R."/>
            <person name="Brazelton W.J."/>
            <person name="Woyke T."/>
            <person name="Hallam S.J."/>
            <person name="Tyson G.W."/>
            <person name="Wegener G."/>
            <person name="Boetius A."/>
            <person name="Orphan V."/>
        </authorList>
    </citation>
    <scope>NUCLEOTIDE SEQUENCE</scope>
</reference>
<dbReference type="GO" id="GO:0016740">
    <property type="term" value="F:transferase activity"/>
    <property type="evidence" value="ECO:0007669"/>
    <property type="project" value="UniProtKB-KW"/>
</dbReference>
<sequence length="295" mass="32140">MTVKTVAIVAIALVAGAVMFPGCITQEEAESANMPIVLFTDFGTESYWVPHLKGIIYSVNSDARVIDGTHEITAFDIREGAFLLYLAAKDFPADVVFIGNVAHPREGRYIVLTTDKGQISVGPDNGLFTYIIRNFEVKSVYRISNQSLFTKPPNSLFASQIIGTIGGLIASGFAPKDVGPAVDDPYTVDAHEASIVERKIVGEVVLIDHFGNCITNIPRNMTEEFGLRFGDEVIIVTHDAEIAAMVGTRYQDVPEGNPVIFVNRLDLAEIAINMGHFANTHNIRTGTIIEIEIKA</sequence>
<evidence type="ECO:0000259" key="4">
    <source>
        <dbReference type="Pfam" id="PF20257"/>
    </source>
</evidence>
<evidence type="ECO:0000259" key="3">
    <source>
        <dbReference type="Pfam" id="PF01887"/>
    </source>
</evidence>
<dbReference type="Pfam" id="PF20257">
    <property type="entry name" value="SAM_HAT_C"/>
    <property type="match status" value="1"/>
</dbReference>
<dbReference type="EC" id="2.5.1.-" evidence="5"/>
<keyword evidence="5" id="KW-0808">Transferase</keyword>
<gene>
    <name evidence="5" type="ORF">MMBEDHBC_00035</name>
</gene>
<dbReference type="PANTHER" id="PTHR35092:SF1">
    <property type="entry name" value="CHLORINASE MJ1651"/>
    <property type="match status" value="1"/>
</dbReference>
<accession>A0A7G9Z146</accession>